<dbReference type="Proteomes" id="UP000509383">
    <property type="component" value="Chromosome"/>
</dbReference>
<name>A0A6J4E5J8_9PSED</name>
<organism evidence="2 4">
    <name type="scientific">Pseudomonas tohonis</name>
    <dbReference type="NCBI Taxonomy" id="2725477"/>
    <lineage>
        <taxon>Bacteria</taxon>
        <taxon>Pseudomonadati</taxon>
        <taxon>Pseudomonadota</taxon>
        <taxon>Gammaproteobacteria</taxon>
        <taxon>Pseudomonadales</taxon>
        <taxon>Pseudomonadaceae</taxon>
        <taxon>Pseudomonas</taxon>
    </lineage>
</organism>
<dbReference type="KEGG" id="ptw:TUM18999_27070"/>
<dbReference type="Proteomes" id="UP001054892">
    <property type="component" value="Unassembled WGS sequence"/>
</dbReference>
<feature type="chain" id="PRO_5026684627" description="Lipoprotein" evidence="1">
    <location>
        <begin position="21"/>
        <end position="141"/>
    </location>
</feature>
<gene>
    <name evidence="2" type="ORF">TUM18999_27070</name>
    <name evidence="3" type="ORF">TUM20286_18780</name>
</gene>
<reference evidence="2 4" key="1">
    <citation type="submission" date="2020-05" db="EMBL/GenBank/DDBJ databases">
        <title>Characterization of novel class B3 metallo-beta-lactamase from novel Pseudomonas species.</title>
        <authorList>
            <person name="Yamada K."/>
            <person name="Aoki K."/>
            <person name="Ishii Y."/>
        </authorList>
    </citation>
    <scope>NUCLEOTIDE SEQUENCE [LARGE SCALE GENOMIC DNA]</scope>
    <source>
        <strain evidence="2 4">TUM18999</strain>
        <strain evidence="3 5">TUM20286</strain>
    </source>
</reference>
<keyword evidence="1" id="KW-0732">Signal</keyword>
<dbReference type="AlphaFoldDB" id="A0A6J4E5J8"/>
<evidence type="ECO:0000256" key="1">
    <source>
        <dbReference type="SAM" id="SignalP"/>
    </source>
</evidence>
<evidence type="ECO:0000313" key="4">
    <source>
        <dbReference type="Proteomes" id="UP000509383"/>
    </source>
</evidence>
<accession>A0A6J4E5J8</accession>
<protein>
    <recommendedName>
        <fullName evidence="6">Lipoprotein</fullName>
    </recommendedName>
</protein>
<sequence>MTLRIPLLLAGCLASSLALADACQVQTRPASTQVPGVEAQTCYEYPGMPAGSVDWSCSNESKDMLQSEKHKVASCKSGWFGRCTGALTQEALANPGSSGEEGSDPVNIPADAKVVTYHYQARDPAQVKIDCENGGGTWQTP</sequence>
<feature type="signal peptide" evidence="1">
    <location>
        <begin position="1"/>
        <end position="20"/>
    </location>
</feature>
<proteinExistence type="predicted"/>
<evidence type="ECO:0000313" key="3">
    <source>
        <dbReference type="EMBL" id="GJN52126.1"/>
    </source>
</evidence>
<evidence type="ECO:0008006" key="6">
    <source>
        <dbReference type="Google" id="ProtNLM"/>
    </source>
</evidence>
<dbReference type="EMBL" id="AP023189">
    <property type="protein sequence ID" value="BCG24516.1"/>
    <property type="molecule type" value="Genomic_DNA"/>
</dbReference>
<evidence type="ECO:0000313" key="5">
    <source>
        <dbReference type="Proteomes" id="UP001054892"/>
    </source>
</evidence>
<evidence type="ECO:0000313" key="2">
    <source>
        <dbReference type="EMBL" id="BCG24516.1"/>
    </source>
</evidence>
<keyword evidence="5" id="KW-1185">Reference proteome</keyword>
<dbReference type="RefSeq" id="WP_173174145.1">
    <property type="nucleotide sequence ID" value="NZ_AP023189.1"/>
</dbReference>
<dbReference type="EMBL" id="BQKM01000003">
    <property type="protein sequence ID" value="GJN52126.1"/>
    <property type="molecule type" value="Genomic_DNA"/>
</dbReference>